<evidence type="ECO:0000313" key="2">
    <source>
        <dbReference type="EMBL" id="OJI98116.1"/>
    </source>
</evidence>
<feature type="region of interest" description="Disordered" evidence="1">
    <location>
        <begin position="370"/>
        <end position="400"/>
    </location>
</feature>
<reference evidence="3" key="1">
    <citation type="journal article" date="2017" name="Genome Biol.">
        <title>Comparative genomics reveals high biological diversity and specific adaptations in the industrially and medically important fungal genus Aspergillus.</title>
        <authorList>
            <person name="de Vries R.P."/>
            <person name="Riley R."/>
            <person name="Wiebenga A."/>
            <person name="Aguilar-Osorio G."/>
            <person name="Amillis S."/>
            <person name="Uchima C.A."/>
            <person name="Anderluh G."/>
            <person name="Asadollahi M."/>
            <person name="Askin M."/>
            <person name="Barry K."/>
            <person name="Battaglia E."/>
            <person name="Bayram O."/>
            <person name="Benocci T."/>
            <person name="Braus-Stromeyer S.A."/>
            <person name="Caldana C."/>
            <person name="Canovas D."/>
            <person name="Cerqueira G.C."/>
            <person name="Chen F."/>
            <person name="Chen W."/>
            <person name="Choi C."/>
            <person name="Clum A."/>
            <person name="Dos Santos R.A."/>
            <person name="Damasio A.R."/>
            <person name="Diallinas G."/>
            <person name="Emri T."/>
            <person name="Fekete E."/>
            <person name="Flipphi M."/>
            <person name="Freyberg S."/>
            <person name="Gallo A."/>
            <person name="Gournas C."/>
            <person name="Habgood R."/>
            <person name="Hainaut M."/>
            <person name="Harispe M.L."/>
            <person name="Henrissat B."/>
            <person name="Hilden K.S."/>
            <person name="Hope R."/>
            <person name="Hossain A."/>
            <person name="Karabika E."/>
            <person name="Karaffa L."/>
            <person name="Karanyi Z."/>
            <person name="Krasevec N."/>
            <person name="Kuo A."/>
            <person name="Kusch H."/>
            <person name="LaButti K."/>
            <person name="Lagendijk E.L."/>
            <person name="Lapidus A."/>
            <person name="Levasseur A."/>
            <person name="Lindquist E."/>
            <person name="Lipzen A."/>
            <person name="Logrieco A.F."/>
            <person name="MacCabe A."/>
            <person name="Maekelae M.R."/>
            <person name="Malavazi I."/>
            <person name="Melin P."/>
            <person name="Meyer V."/>
            <person name="Mielnichuk N."/>
            <person name="Miskei M."/>
            <person name="Molnar A.P."/>
            <person name="Mule G."/>
            <person name="Ngan C.Y."/>
            <person name="Orejas M."/>
            <person name="Orosz E."/>
            <person name="Ouedraogo J.P."/>
            <person name="Overkamp K.M."/>
            <person name="Park H.-S."/>
            <person name="Perrone G."/>
            <person name="Piumi F."/>
            <person name="Punt P.J."/>
            <person name="Ram A.F."/>
            <person name="Ramon A."/>
            <person name="Rauscher S."/>
            <person name="Record E."/>
            <person name="Riano-Pachon D.M."/>
            <person name="Robert V."/>
            <person name="Roehrig J."/>
            <person name="Ruller R."/>
            <person name="Salamov A."/>
            <person name="Salih N.S."/>
            <person name="Samson R.A."/>
            <person name="Sandor E."/>
            <person name="Sanguinetti M."/>
            <person name="Schuetze T."/>
            <person name="Sepcic K."/>
            <person name="Shelest E."/>
            <person name="Sherlock G."/>
            <person name="Sophianopoulou V."/>
            <person name="Squina F.M."/>
            <person name="Sun H."/>
            <person name="Susca A."/>
            <person name="Todd R.B."/>
            <person name="Tsang A."/>
            <person name="Unkles S.E."/>
            <person name="van de Wiele N."/>
            <person name="van Rossen-Uffink D."/>
            <person name="Oliveira J.V."/>
            <person name="Vesth T.C."/>
            <person name="Visser J."/>
            <person name="Yu J.-H."/>
            <person name="Zhou M."/>
            <person name="Andersen M.R."/>
            <person name="Archer D.B."/>
            <person name="Baker S.E."/>
            <person name="Benoit I."/>
            <person name="Brakhage A.A."/>
            <person name="Braus G.H."/>
            <person name="Fischer R."/>
            <person name="Frisvad J.C."/>
            <person name="Goldman G.H."/>
            <person name="Houbraken J."/>
            <person name="Oakley B."/>
            <person name="Pocsi I."/>
            <person name="Scazzocchio C."/>
            <person name="Seiboth B."/>
            <person name="vanKuyk P.A."/>
            <person name="Wortman J."/>
            <person name="Dyer P.S."/>
            <person name="Grigoriev I.V."/>
        </authorList>
    </citation>
    <scope>NUCLEOTIDE SEQUENCE [LARGE SCALE GENOMIC DNA]</scope>
    <source>
        <strain evidence="3">CBS 583.65</strain>
    </source>
</reference>
<dbReference type="GeneID" id="63727020"/>
<feature type="compositionally biased region" description="Acidic residues" evidence="1">
    <location>
        <begin position="371"/>
        <end position="380"/>
    </location>
</feature>
<feature type="region of interest" description="Disordered" evidence="1">
    <location>
        <begin position="1"/>
        <end position="28"/>
    </location>
</feature>
<proteinExistence type="predicted"/>
<dbReference type="Proteomes" id="UP000184073">
    <property type="component" value="Unassembled WGS sequence"/>
</dbReference>
<keyword evidence="3" id="KW-1185">Reference proteome</keyword>
<feature type="compositionally biased region" description="Basic and acidic residues" evidence="1">
    <location>
        <begin position="1"/>
        <end position="13"/>
    </location>
</feature>
<name>A0A1L9P9F0_ASPVE</name>
<feature type="compositionally biased region" description="Basic and acidic residues" evidence="1">
    <location>
        <begin position="381"/>
        <end position="400"/>
    </location>
</feature>
<dbReference type="RefSeq" id="XP_040663879.1">
    <property type="nucleotide sequence ID" value="XM_040811509.1"/>
</dbReference>
<dbReference type="OrthoDB" id="4156714at2759"/>
<gene>
    <name evidence="2" type="ORF">ASPVEDRAFT_37550</name>
</gene>
<sequence length="400" mass="45844">MVQTRSDLKRKAMDTYCPPQPVGNEPPSVEEMRKEANLEREHGCSFIIRHPQYSHLMQGINALITDGAAEWGFDLKDLGMLCGITRMMALGWTLEYLITDISVLPEYQIHRLITRADGFCAQMDWAKLRPLLPPAAAAHFGDLMGELLIHLAIHDLFFERPFWYLDGKRGPDDSNEDPEFGKKLQYLFERFYKTNPRHGVLWKMQTQRLANSEACHGVHDLEFGQYNARRHEAALPGFVDSFLASEPFCWLLKDSYPGTSMQAEKRRTGLINVFRKGLETMIKCETWTNGKPFLRGIDELGGIWSADSSEKKIIHSYAWRPRRDLYNGQRILFVARPGLIYVDSLHCYRFLPHLGVTEVCEAEVIPAYIPGDDESDTADDDEKHGKRDGGDEEYRGEKNV</sequence>
<dbReference type="VEuPathDB" id="FungiDB:ASPVEDRAFT_37550"/>
<accession>A0A1L9P9F0</accession>
<dbReference type="AlphaFoldDB" id="A0A1L9P9F0"/>
<dbReference type="EMBL" id="KV878126">
    <property type="protein sequence ID" value="OJI98116.1"/>
    <property type="molecule type" value="Genomic_DNA"/>
</dbReference>
<protein>
    <submittedName>
        <fullName evidence="2">Uncharacterized protein</fullName>
    </submittedName>
</protein>
<evidence type="ECO:0000256" key="1">
    <source>
        <dbReference type="SAM" id="MobiDB-lite"/>
    </source>
</evidence>
<evidence type="ECO:0000313" key="3">
    <source>
        <dbReference type="Proteomes" id="UP000184073"/>
    </source>
</evidence>
<organism evidence="2 3">
    <name type="scientific">Aspergillus versicolor CBS 583.65</name>
    <dbReference type="NCBI Taxonomy" id="1036611"/>
    <lineage>
        <taxon>Eukaryota</taxon>
        <taxon>Fungi</taxon>
        <taxon>Dikarya</taxon>
        <taxon>Ascomycota</taxon>
        <taxon>Pezizomycotina</taxon>
        <taxon>Eurotiomycetes</taxon>
        <taxon>Eurotiomycetidae</taxon>
        <taxon>Eurotiales</taxon>
        <taxon>Aspergillaceae</taxon>
        <taxon>Aspergillus</taxon>
        <taxon>Aspergillus subgen. Nidulantes</taxon>
    </lineage>
</organism>